<dbReference type="EMBL" id="CVRI01000047">
    <property type="protein sequence ID" value="CRK98340.1"/>
    <property type="molecule type" value="Genomic_DNA"/>
</dbReference>
<keyword evidence="2" id="KW-1185">Reference proteome</keyword>
<organism evidence="1 2">
    <name type="scientific">Clunio marinus</name>
    <dbReference type="NCBI Taxonomy" id="568069"/>
    <lineage>
        <taxon>Eukaryota</taxon>
        <taxon>Metazoa</taxon>
        <taxon>Ecdysozoa</taxon>
        <taxon>Arthropoda</taxon>
        <taxon>Hexapoda</taxon>
        <taxon>Insecta</taxon>
        <taxon>Pterygota</taxon>
        <taxon>Neoptera</taxon>
        <taxon>Endopterygota</taxon>
        <taxon>Diptera</taxon>
        <taxon>Nematocera</taxon>
        <taxon>Chironomoidea</taxon>
        <taxon>Chironomidae</taxon>
        <taxon>Clunio</taxon>
    </lineage>
</organism>
<dbReference type="Proteomes" id="UP000183832">
    <property type="component" value="Unassembled WGS sequence"/>
</dbReference>
<dbReference type="AlphaFoldDB" id="A0A1J1IFM0"/>
<name>A0A1J1IFM0_9DIPT</name>
<evidence type="ECO:0000313" key="1">
    <source>
        <dbReference type="EMBL" id="CRK98340.1"/>
    </source>
</evidence>
<accession>A0A1J1IFM0</accession>
<gene>
    <name evidence="1" type="ORF">CLUMA_CG011702</name>
</gene>
<sequence>MKVTDRCFVSAMNLSQKRVEMFSLLTLNFHARLKNKSFKIGNRQTNTSKPVDQSFRIMQIKTTHHLPKPVFD</sequence>
<evidence type="ECO:0000313" key="2">
    <source>
        <dbReference type="Proteomes" id="UP000183832"/>
    </source>
</evidence>
<reference evidence="1 2" key="1">
    <citation type="submission" date="2015-04" db="EMBL/GenBank/DDBJ databases">
        <authorList>
            <person name="Syromyatnikov M.Y."/>
            <person name="Popov V.N."/>
        </authorList>
    </citation>
    <scope>NUCLEOTIDE SEQUENCE [LARGE SCALE GENOMIC DNA]</scope>
</reference>
<proteinExistence type="predicted"/>
<protein>
    <submittedName>
        <fullName evidence="1">CLUMA_CG011702, isoform A</fullName>
    </submittedName>
</protein>